<keyword evidence="2 5" id="KW-0690">Ribosome biogenesis</keyword>
<dbReference type="GO" id="GO:0004518">
    <property type="term" value="F:nuclease activity"/>
    <property type="evidence" value="ECO:0007669"/>
    <property type="project" value="UniProtKB-KW"/>
</dbReference>
<protein>
    <recommendedName>
        <fullName evidence="5">Putative pre-16S rRNA nuclease</fullName>
        <ecNumber evidence="5">3.1.-.-</ecNumber>
    </recommendedName>
</protein>
<dbReference type="PANTHER" id="PTHR33317">
    <property type="entry name" value="POLYNUCLEOTIDYL TRANSFERASE, RIBONUCLEASE H-LIKE SUPERFAMILY PROTEIN"/>
    <property type="match status" value="1"/>
</dbReference>
<dbReference type="Pfam" id="PF03652">
    <property type="entry name" value="RuvX"/>
    <property type="match status" value="1"/>
</dbReference>
<proteinExistence type="inferred from homology"/>
<keyword evidence="1 5" id="KW-0963">Cytoplasm</keyword>
<dbReference type="InterPro" id="IPR006641">
    <property type="entry name" value="YqgF/RNaseH-like_dom"/>
</dbReference>
<evidence type="ECO:0000256" key="3">
    <source>
        <dbReference type="ARBA" id="ARBA00022722"/>
    </source>
</evidence>
<evidence type="ECO:0000256" key="5">
    <source>
        <dbReference type="HAMAP-Rule" id="MF_00651"/>
    </source>
</evidence>
<dbReference type="InterPro" id="IPR012337">
    <property type="entry name" value="RNaseH-like_sf"/>
</dbReference>
<accession>A0A1G7EIH4</accession>
<dbReference type="Gene3D" id="3.30.420.140">
    <property type="entry name" value="YqgF/RNase H-like domain"/>
    <property type="match status" value="1"/>
</dbReference>
<dbReference type="GO" id="GO:0005829">
    <property type="term" value="C:cytosol"/>
    <property type="evidence" value="ECO:0007669"/>
    <property type="project" value="TreeGrafter"/>
</dbReference>
<evidence type="ECO:0000256" key="2">
    <source>
        <dbReference type="ARBA" id="ARBA00022517"/>
    </source>
</evidence>
<organism evidence="7 8">
    <name type="scientific">Rhodospira trueperi</name>
    <dbReference type="NCBI Taxonomy" id="69960"/>
    <lineage>
        <taxon>Bacteria</taxon>
        <taxon>Pseudomonadati</taxon>
        <taxon>Pseudomonadota</taxon>
        <taxon>Alphaproteobacteria</taxon>
        <taxon>Rhodospirillales</taxon>
        <taxon>Rhodospirillaceae</taxon>
        <taxon>Rhodospira</taxon>
    </lineage>
</organism>
<dbReference type="SUPFAM" id="SSF53098">
    <property type="entry name" value="Ribonuclease H-like"/>
    <property type="match status" value="1"/>
</dbReference>
<dbReference type="EMBL" id="FNAP01000009">
    <property type="protein sequence ID" value="SDE63387.1"/>
    <property type="molecule type" value="Genomic_DNA"/>
</dbReference>
<dbReference type="InterPro" id="IPR037027">
    <property type="entry name" value="YqgF/RNaseH-like_dom_sf"/>
</dbReference>
<evidence type="ECO:0000313" key="8">
    <source>
        <dbReference type="Proteomes" id="UP000199412"/>
    </source>
</evidence>
<keyword evidence="8" id="KW-1185">Reference proteome</keyword>
<dbReference type="GO" id="GO:0016788">
    <property type="term" value="F:hydrolase activity, acting on ester bonds"/>
    <property type="evidence" value="ECO:0007669"/>
    <property type="project" value="UniProtKB-UniRule"/>
</dbReference>
<comment type="function">
    <text evidence="5">Could be a nuclease involved in processing of the 5'-end of pre-16S rRNA.</text>
</comment>
<dbReference type="CDD" id="cd16964">
    <property type="entry name" value="YqgF"/>
    <property type="match status" value="1"/>
</dbReference>
<reference evidence="7 8" key="1">
    <citation type="submission" date="2016-10" db="EMBL/GenBank/DDBJ databases">
        <authorList>
            <person name="de Groot N.N."/>
        </authorList>
    </citation>
    <scope>NUCLEOTIDE SEQUENCE [LARGE SCALE GENOMIC DNA]</scope>
    <source>
        <strain evidence="7 8">ATCC 700224</strain>
    </source>
</reference>
<dbReference type="InterPro" id="IPR005227">
    <property type="entry name" value="YqgF"/>
</dbReference>
<evidence type="ECO:0000256" key="4">
    <source>
        <dbReference type="ARBA" id="ARBA00022801"/>
    </source>
</evidence>
<comment type="subcellular location">
    <subcellularLocation>
        <location evidence="5">Cytoplasm</location>
    </subcellularLocation>
</comment>
<keyword evidence="4 5" id="KW-0378">Hydrolase</keyword>
<evidence type="ECO:0000313" key="7">
    <source>
        <dbReference type="EMBL" id="SDE63387.1"/>
    </source>
</evidence>
<gene>
    <name evidence="7" type="ORF">SAMN05421720_10982</name>
</gene>
<evidence type="ECO:0000256" key="1">
    <source>
        <dbReference type="ARBA" id="ARBA00022490"/>
    </source>
</evidence>
<dbReference type="EC" id="3.1.-.-" evidence="5"/>
<dbReference type="NCBIfam" id="TIGR00250">
    <property type="entry name" value="RNAse_H_YqgF"/>
    <property type="match status" value="1"/>
</dbReference>
<dbReference type="SMART" id="SM00732">
    <property type="entry name" value="YqgFc"/>
    <property type="match status" value="1"/>
</dbReference>
<dbReference type="STRING" id="69960.SAMN05421720_10982"/>
<dbReference type="AlphaFoldDB" id="A0A1G7EIH4"/>
<dbReference type="PANTHER" id="PTHR33317:SF4">
    <property type="entry name" value="POLYNUCLEOTIDYL TRANSFERASE, RIBONUCLEASE H-LIKE SUPERFAMILY PROTEIN"/>
    <property type="match status" value="1"/>
</dbReference>
<dbReference type="HAMAP" id="MF_00651">
    <property type="entry name" value="Nuclease_YqgF"/>
    <property type="match status" value="1"/>
</dbReference>
<dbReference type="OrthoDB" id="9796140at2"/>
<dbReference type="GO" id="GO:0000967">
    <property type="term" value="P:rRNA 5'-end processing"/>
    <property type="evidence" value="ECO:0007669"/>
    <property type="project" value="UniProtKB-UniRule"/>
</dbReference>
<dbReference type="Proteomes" id="UP000199412">
    <property type="component" value="Unassembled WGS sequence"/>
</dbReference>
<feature type="domain" description="YqgF/RNase H-like" evidence="6">
    <location>
        <begin position="17"/>
        <end position="117"/>
    </location>
</feature>
<comment type="similarity">
    <text evidence="5">Belongs to the YqgF HJR family.</text>
</comment>
<dbReference type="RefSeq" id="WP_092786952.1">
    <property type="nucleotide sequence ID" value="NZ_FNAP01000009.1"/>
</dbReference>
<name>A0A1G7EIH4_9PROT</name>
<sequence length="163" mass="17847">MILRDVGAMAEAVPGTGALLGLDLGTRTIGVAASDPARRIASPVTTIRRTKFTPDAARLFALMDDRNVVGLVLGWPVEMSGEEGKRCQSTRNFAENVLHIRDIPVLLWDERLSTSAVERMMVQEFDLSRRKRAEKVDAAAAAYILQGALDALARQPQTRENMA</sequence>
<keyword evidence="3 5" id="KW-0540">Nuclease</keyword>
<evidence type="ECO:0000259" key="6">
    <source>
        <dbReference type="SMART" id="SM00732"/>
    </source>
</evidence>